<protein>
    <recommendedName>
        <fullName evidence="3">DUF4286 domain-containing protein</fullName>
    </recommendedName>
</protein>
<reference evidence="1 2" key="1">
    <citation type="submission" date="2017-10" db="EMBL/GenBank/DDBJ databases">
        <title>The draft genome sequence of Lewinella marina KCTC 32374.</title>
        <authorList>
            <person name="Wang K."/>
        </authorList>
    </citation>
    <scope>NUCLEOTIDE SEQUENCE [LARGE SCALE GENOMIC DNA]</scope>
    <source>
        <strain evidence="1 2">MKG-38</strain>
    </source>
</reference>
<organism evidence="1 2">
    <name type="scientific">Neolewinella marina</name>
    <dbReference type="NCBI Taxonomy" id="438751"/>
    <lineage>
        <taxon>Bacteria</taxon>
        <taxon>Pseudomonadati</taxon>
        <taxon>Bacteroidota</taxon>
        <taxon>Saprospiria</taxon>
        <taxon>Saprospirales</taxon>
        <taxon>Lewinellaceae</taxon>
        <taxon>Neolewinella</taxon>
    </lineage>
</organism>
<proteinExistence type="predicted"/>
<dbReference type="InterPro" id="IPR025563">
    <property type="entry name" value="DUF4286"/>
</dbReference>
<keyword evidence="2" id="KW-1185">Reference proteome</keyword>
<dbReference type="EMBL" id="PDLO01000001">
    <property type="protein sequence ID" value="PHK99784.1"/>
    <property type="molecule type" value="Genomic_DNA"/>
</dbReference>
<evidence type="ECO:0000313" key="2">
    <source>
        <dbReference type="Proteomes" id="UP000226437"/>
    </source>
</evidence>
<name>A0A2G0CIH2_9BACT</name>
<dbReference type="Proteomes" id="UP000226437">
    <property type="component" value="Unassembled WGS sequence"/>
</dbReference>
<accession>A0A2G0CIH2</accession>
<comment type="caution">
    <text evidence="1">The sequence shown here is derived from an EMBL/GenBank/DDBJ whole genome shotgun (WGS) entry which is preliminary data.</text>
</comment>
<dbReference type="Pfam" id="PF14114">
    <property type="entry name" value="DUF4286"/>
    <property type="match status" value="1"/>
</dbReference>
<dbReference type="OrthoDB" id="1121837at2"/>
<dbReference type="AlphaFoldDB" id="A0A2G0CIH2"/>
<evidence type="ECO:0008006" key="3">
    <source>
        <dbReference type="Google" id="ProtNLM"/>
    </source>
</evidence>
<sequence>MLLYNITNKIEHGIHEDWVSWMQQSYIPHVMESGVFEDYKFSRLLGVDETDGVTYALQFTVSSRPAFDIYQEKFAFDHQQMHDRRFKGNFVSFRSVLDVVDHGQ</sequence>
<evidence type="ECO:0000313" key="1">
    <source>
        <dbReference type="EMBL" id="PHK99784.1"/>
    </source>
</evidence>
<dbReference type="RefSeq" id="WP_099104763.1">
    <property type="nucleotide sequence ID" value="NZ_JAATJF010000001.1"/>
</dbReference>
<gene>
    <name evidence="1" type="ORF">CGL56_01680</name>
</gene>